<gene>
    <name evidence="2" type="ORF">TOPH_09042</name>
</gene>
<evidence type="ECO:0000313" key="2">
    <source>
        <dbReference type="EMBL" id="KND86326.1"/>
    </source>
</evidence>
<dbReference type="Proteomes" id="UP000036947">
    <property type="component" value="Unassembled WGS sequence"/>
</dbReference>
<dbReference type="EMBL" id="LFRF01000061">
    <property type="protein sequence ID" value="KND86326.1"/>
    <property type="molecule type" value="Genomic_DNA"/>
</dbReference>
<dbReference type="AlphaFoldDB" id="A0A0L0MX30"/>
<accession>A0A0L0MX30</accession>
<evidence type="ECO:0000256" key="1">
    <source>
        <dbReference type="SAM" id="SignalP"/>
    </source>
</evidence>
<organism evidence="2 3">
    <name type="scientific">Tolypocladium ophioglossoides (strain CBS 100239)</name>
    <name type="common">Snaketongue truffleclub</name>
    <name type="synonym">Elaphocordyceps ophioglossoides</name>
    <dbReference type="NCBI Taxonomy" id="1163406"/>
    <lineage>
        <taxon>Eukaryota</taxon>
        <taxon>Fungi</taxon>
        <taxon>Dikarya</taxon>
        <taxon>Ascomycota</taxon>
        <taxon>Pezizomycotina</taxon>
        <taxon>Sordariomycetes</taxon>
        <taxon>Hypocreomycetidae</taxon>
        <taxon>Hypocreales</taxon>
        <taxon>Ophiocordycipitaceae</taxon>
        <taxon>Tolypocladium</taxon>
    </lineage>
</organism>
<feature type="signal peptide" evidence="1">
    <location>
        <begin position="1"/>
        <end position="17"/>
    </location>
</feature>
<comment type="caution">
    <text evidence="2">The sequence shown here is derived from an EMBL/GenBank/DDBJ whole genome shotgun (WGS) entry which is preliminary data.</text>
</comment>
<feature type="chain" id="PRO_5005544698" evidence="1">
    <location>
        <begin position="18"/>
        <end position="331"/>
    </location>
</feature>
<keyword evidence="3" id="KW-1185">Reference proteome</keyword>
<protein>
    <submittedName>
        <fullName evidence="2">Uncharacterized protein</fullName>
    </submittedName>
</protein>
<evidence type="ECO:0000313" key="3">
    <source>
        <dbReference type="Proteomes" id="UP000036947"/>
    </source>
</evidence>
<name>A0A0L0MX30_TOLOC</name>
<reference evidence="2 3" key="1">
    <citation type="journal article" date="2015" name="BMC Genomics">
        <title>The genome of the truffle-parasite Tolypocladium ophioglossoides and the evolution of antifungal peptaibiotics.</title>
        <authorList>
            <person name="Quandt C.A."/>
            <person name="Bushley K.E."/>
            <person name="Spatafora J.W."/>
        </authorList>
    </citation>
    <scope>NUCLEOTIDE SEQUENCE [LARGE SCALE GENOMIC DNA]</scope>
    <source>
        <strain evidence="2 3">CBS 100239</strain>
    </source>
</reference>
<keyword evidence="1" id="KW-0732">Signal</keyword>
<dbReference type="OrthoDB" id="5137645at2759"/>
<sequence length="331" mass="34530">MRFTVALASLLASTATAATINADVNADINARDGAVLARTIDADVDVKANVGGIVKVDADIDVKLDAKVKVALDAAADFKCPSDMDYCPWKKACSCAPGLKLDLDSKKCVGKEITGAWPEPALDVYASVGVKLGTFCAASPTRIVKYDSKHKYCQASRENIVFVAIADIEVELLGLDIDIDIDVNANISADLKATIAGLAGLYVELAAQAVVLFNSDILGLATVHADVDALISLNLGKTVNNLLCSLGLSKCNFDCVSYCTRGCKNYIDVGADVVADIGVGVDAVVGLCILPNVLLIVGKAKVIVTVAVNGLLCLVGGLLKTLLTTFNCHCH</sequence>
<proteinExistence type="predicted"/>